<dbReference type="KEGG" id="dzi:111316768"/>
<keyword evidence="3" id="KW-1185">Reference proteome</keyword>
<dbReference type="AlphaFoldDB" id="A0A6P6BBY6"/>
<evidence type="ECO:0000256" key="1">
    <source>
        <dbReference type="SAM" id="MobiDB-lite"/>
    </source>
</evidence>
<dbReference type="GeneID" id="111316768"/>
<dbReference type="RefSeq" id="XP_022774623.1">
    <property type="nucleotide sequence ID" value="XM_022918888.1"/>
</dbReference>
<dbReference type="Proteomes" id="UP000515121">
    <property type="component" value="Unplaced"/>
</dbReference>
<dbReference type="InterPro" id="IPR009719">
    <property type="entry name" value="GIP1_N"/>
</dbReference>
<evidence type="ECO:0000313" key="3">
    <source>
        <dbReference type="Proteomes" id="UP000515121"/>
    </source>
</evidence>
<protein>
    <submittedName>
        <fullName evidence="4">GBF-interacting protein 1-like</fullName>
    </submittedName>
</protein>
<evidence type="ECO:0000313" key="4">
    <source>
        <dbReference type="RefSeq" id="XP_022774623.1"/>
    </source>
</evidence>
<evidence type="ECO:0000259" key="2">
    <source>
        <dbReference type="Pfam" id="PF06972"/>
    </source>
</evidence>
<dbReference type="Pfam" id="PF06972">
    <property type="entry name" value="GIP1_N"/>
    <property type="match status" value="1"/>
</dbReference>
<dbReference type="PANTHER" id="PTHR46445">
    <property type="entry name" value="RNA POLYMERASE II DEGRADATION FACTOR-LIKE PROTEIN (DUF1296)"/>
    <property type="match status" value="1"/>
</dbReference>
<proteinExistence type="predicted"/>
<feature type="region of interest" description="Disordered" evidence="1">
    <location>
        <begin position="1"/>
        <end position="60"/>
    </location>
</feature>
<sequence>MDPNDAVQRLLSQDTFHGVKSKREKRKEMKKPQELKARASNGASNPIVRGGSEHSFGRSRSIGIRSNGIAFGACMHWWQ</sequence>
<name>A0A6P6BBY6_DURZI</name>
<accession>A0A6P6BBY6</accession>
<gene>
    <name evidence="4" type="primary">LOC111316768</name>
</gene>
<feature type="compositionally biased region" description="Basic and acidic residues" evidence="1">
    <location>
        <begin position="26"/>
        <end position="37"/>
    </location>
</feature>
<reference evidence="4" key="1">
    <citation type="submission" date="2025-08" db="UniProtKB">
        <authorList>
            <consortium name="RefSeq"/>
        </authorList>
    </citation>
    <scope>IDENTIFICATION</scope>
    <source>
        <tissue evidence="4">Fruit stalk</tissue>
    </source>
</reference>
<feature type="domain" description="GBF-interacting protein 1 N-terminal" evidence="2">
    <location>
        <begin position="1"/>
        <end position="28"/>
    </location>
</feature>
<organism evidence="3 4">
    <name type="scientific">Durio zibethinus</name>
    <name type="common">Durian</name>
    <dbReference type="NCBI Taxonomy" id="66656"/>
    <lineage>
        <taxon>Eukaryota</taxon>
        <taxon>Viridiplantae</taxon>
        <taxon>Streptophyta</taxon>
        <taxon>Embryophyta</taxon>
        <taxon>Tracheophyta</taxon>
        <taxon>Spermatophyta</taxon>
        <taxon>Magnoliopsida</taxon>
        <taxon>eudicotyledons</taxon>
        <taxon>Gunneridae</taxon>
        <taxon>Pentapetalae</taxon>
        <taxon>rosids</taxon>
        <taxon>malvids</taxon>
        <taxon>Malvales</taxon>
        <taxon>Malvaceae</taxon>
        <taxon>Helicteroideae</taxon>
        <taxon>Durio</taxon>
    </lineage>
</organism>
<dbReference type="PANTHER" id="PTHR46445:SF7">
    <property type="entry name" value="GBF-INTERACTING PROTEIN 1 N-TERMINAL DOMAIN-CONTAINING PROTEIN"/>
    <property type="match status" value="1"/>
</dbReference>